<evidence type="ECO:0000259" key="2">
    <source>
        <dbReference type="Pfam" id="PF13351"/>
    </source>
</evidence>
<dbReference type="RefSeq" id="WP_149887846.1">
    <property type="nucleotide sequence ID" value="NZ_VVXK01000029.1"/>
</dbReference>
<evidence type="ECO:0000313" key="3">
    <source>
        <dbReference type="EMBL" id="KAA2365948.1"/>
    </source>
</evidence>
<feature type="compositionally biased region" description="Polar residues" evidence="1">
    <location>
        <begin position="404"/>
        <end position="423"/>
    </location>
</feature>
<feature type="region of interest" description="Disordered" evidence="1">
    <location>
        <begin position="1"/>
        <end position="52"/>
    </location>
</feature>
<feature type="compositionally biased region" description="Polar residues" evidence="1">
    <location>
        <begin position="1"/>
        <end position="22"/>
    </location>
</feature>
<dbReference type="Pfam" id="PF13351">
    <property type="entry name" value="DUF4099"/>
    <property type="match status" value="1"/>
</dbReference>
<protein>
    <submittedName>
        <fullName evidence="3">DUF4099 domain-containing protein</fullName>
    </submittedName>
</protein>
<feature type="region of interest" description="Disordered" evidence="1">
    <location>
        <begin position="344"/>
        <end position="451"/>
    </location>
</feature>
<comment type="caution">
    <text evidence="3">The sequence shown here is derived from an EMBL/GenBank/DDBJ whole genome shotgun (WGS) entry which is preliminary data.</text>
</comment>
<dbReference type="Proteomes" id="UP000323567">
    <property type="component" value="Unassembled WGS sequence"/>
</dbReference>
<accession>A0A5B3FXB5</accession>
<sequence length="451" mass="51056">MAEEQQQSPGAAQQPNDNSLNEPSIGMMYDKEKDQAKVFSQNPDGSIGTVDPTPENESLFFVMDKNIPLNFYKNLQKYHNNPTINIYVLPRRALGRMKDALKRYWKNTTRDDVKLYYNYKIHPDGKFECKMKTRGIPVAEMPWDTLNCMGYSFGGLEKMNYLQKLQNYEQTGMHKLKYHDDIINYIGEGKIRLKKSGNGYKVDVKSYARILDEGLFDQKFTETDMKNLEMYGNLGRVLETSEGPLLVSRDFDTRQLDYTNTENAFVPRYIRGTELTQEDINSFRRGEVREIAIVNRDGSVNIVPYQYNAVFRKPMEVLTIEQRNALATKLREQRDMERIISSMPETADGWTQYPQAPKQSAEQTAETAGQGQAPAAVPEQNQQGQAAETAGQGQTPAPDLFGAGQTTQGKTPVQGQTSPQGQKQPRAGQKSPRPEVATPTPKAQRKTGQHV</sequence>
<feature type="domain" description="DUF4099" evidence="2">
    <location>
        <begin position="139"/>
        <end position="199"/>
    </location>
</feature>
<evidence type="ECO:0000313" key="4">
    <source>
        <dbReference type="Proteomes" id="UP000323567"/>
    </source>
</evidence>
<dbReference type="EMBL" id="VVXK01000029">
    <property type="protein sequence ID" value="KAA2365948.1"/>
    <property type="molecule type" value="Genomic_DNA"/>
</dbReference>
<dbReference type="AlphaFoldDB" id="A0A5B3FXB5"/>
<evidence type="ECO:0000256" key="1">
    <source>
        <dbReference type="SAM" id="MobiDB-lite"/>
    </source>
</evidence>
<name>A0A5B3FXB5_9BACT</name>
<feature type="compositionally biased region" description="Low complexity" evidence="1">
    <location>
        <begin position="379"/>
        <end position="395"/>
    </location>
</feature>
<reference evidence="3 4" key="1">
    <citation type="journal article" date="2019" name="Nat. Med.">
        <title>A library of human gut bacterial isolates paired with longitudinal multiomics data enables mechanistic microbiome research.</title>
        <authorList>
            <person name="Poyet M."/>
            <person name="Groussin M."/>
            <person name="Gibbons S.M."/>
            <person name="Avila-Pacheco J."/>
            <person name="Jiang X."/>
            <person name="Kearney S.M."/>
            <person name="Perrotta A.R."/>
            <person name="Berdy B."/>
            <person name="Zhao S."/>
            <person name="Lieberman T.D."/>
            <person name="Swanson P.K."/>
            <person name="Smith M."/>
            <person name="Roesemann S."/>
            <person name="Alexander J.E."/>
            <person name="Rich S.A."/>
            <person name="Livny J."/>
            <person name="Vlamakis H."/>
            <person name="Clish C."/>
            <person name="Bullock K."/>
            <person name="Deik A."/>
            <person name="Scott J."/>
            <person name="Pierce K.A."/>
            <person name="Xavier R.J."/>
            <person name="Alm E.J."/>
        </authorList>
    </citation>
    <scope>NUCLEOTIDE SEQUENCE [LARGE SCALE GENOMIC DNA]</scope>
    <source>
        <strain evidence="3 4">BIOML-A2</strain>
    </source>
</reference>
<dbReference type="InterPro" id="IPR025343">
    <property type="entry name" value="DUF4099"/>
</dbReference>
<organism evidence="3 4">
    <name type="scientific">Alistipes shahii</name>
    <dbReference type="NCBI Taxonomy" id="328814"/>
    <lineage>
        <taxon>Bacteria</taxon>
        <taxon>Pseudomonadati</taxon>
        <taxon>Bacteroidota</taxon>
        <taxon>Bacteroidia</taxon>
        <taxon>Bacteroidales</taxon>
        <taxon>Rikenellaceae</taxon>
        <taxon>Alistipes</taxon>
    </lineage>
</organism>
<proteinExistence type="predicted"/>
<feature type="compositionally biased region" description="Polar residues" evidence="1">
    <location>
        <begin position="352"/>
        <end position="370"/>
    </location>
</feature>
<gene>
    <name evidence="3" type="ORF">F2Y13_14110</name>
</gene>